<dbReference type="OrthoDB" id="61846at2157"/>
<dbReference type="EMBL" id="JMIY01000008">
    <property type="protein sequence ID" value="KCZ70378.1"/>
    <property type="molecule type" value="Genomic_DNA"/>
</dbReference>
<dbReference type="SUPFAM" id="SSF81301">
    <property type="entry name" value="Nucleotidyltransferase"/>
    <property type="match status" value="1"/>
</dbReference>
<accession>A0A062V181</accession>
<evidence type="ECO:0000313" key="3">
    <source>
        <dbReference type="Proteomes" id="UP000027153"/>
    </source>
</evidence>
<gene>
    <name evidence="2" type="ORF">ANME2D_03293</name>
</gene>
<comment type="caution">
    <text evidence="2">The sequence shown here is derived from an EMBL/GenBank/DDBJ whole genome shotgun (WGS) entry which is preliminary data.</text>
</comment>
<evidence type="ECO:0000259" key="1">
    <source>
        <dbReference type="Pfam" id="PF18765"/>
    </source>
</evidence>
<proteinExistence type="predicted"/>
<dbReference type="InterPro" id="IPR052548">
    <property type="entry name" value="Type_VII_TA_antitoxin"/>
</dbReference>
<dbReference type="InterPro" id="IPR043519">
    <property type="entry name" value="NT_sf"/>
</dbReference>
<organism evidence="2 3">
    <name type="scientific">Candidatus Methanoperedens nitratireducens</name>
    <dbReference type="NCBI Taxonomy" id="1392998"/>
    <lineage>
        <taxon>Archaea</taxon>
        <taxon>Methanobacteriati</taxon>
        <taxon>Methanobacteriota</taxon>
        <taxon>Stenosarchaea group</taxon>
        <taxon>Methanomicrobia</taxon>
        <taxon>Methanosarcinales</taxon>
        <taxon>ANME-2 cluster</taxon>
        <taxon>Candidatus Methanoperedentaceae</taxon>
        <taxon>Candidatus Methanoperedens</taxon>
    </lineage>
</organism>
<dbReference type="Proteomes" id="UP000027153">
    <property type="component" value="Unassembled WGS sequence"/>
</dbReference>
<dbReference type="CDD" id="cd05403">
    <property type="entry name" value="NT_KNTase_like"/>
    <property type="match status" value="1"/>
</dbReference>
<dbReference type="InterPro" id="IPR041633">
    <property type="entry name" value="Polbeta"/>
</dbReference>
<evidence type="ECO:0000313" key="2">
    <source>
        <dbReference type="EMBL" id="KCZ70378.1"/>
    </source>
</evidence>
<dbReference type="PANTHER" id="PTHR33933:SF1">
    <property type="entry name" value="PROTEIN ADENYLYLTRANSFERASE MNTA-RELATED"/>
    <property type="match status" value="1"/>
</dbReference>
<keyword evidence="3" id="KW-1185">Reference proteome</keyword>
<dbReference type="AlphaFoldDB" id="A0A062V181"/>
<keyword evidence="2" id="KW-0808">Transferase</keyword>
<dbReference type="RefSeq" id="WP_048093906.1">
    <property type="nucleotide sequence ID" value="NZ_JMIY01000008.1"/>
</dbReference>
<name>A0A062V181_9EURY</name>
<dbReference type="PANTHER" id="PTHR33933">
    <property type="entry name" value="NUCLEOTIDYLTRANSFERASE"/>
    <property type="match status" value="1"/>
</dbReference>
<reference evidence="2 3" key="1">
    <citation type="journal article" date="2013" name="Nature">
        <title>Anaerobic oxidation of methane coupled to nitrate reduction in a novel archaeal lineage.</title>
        <authorList>
            <person name="Haroon M.F."/>
            <person name="Hu S."/>
            <person name="Shi Y."/>
            <person name="Imelfort M."/>
            <person name="Keller J."/>
            <person name="Hugenholtz P."/>
            <person name="Yuan Z."/>
            <person name="Tyson G.W."/>
        </authorList>
    </citation>
    <scope>NUCLEOTIDE SEQUENCE [LARGE SCALE GENOMIC DNA]</scope>
    <source>
        <strain evidence="2 3">ANME-2d</strain>
    </source>
</reference>
<sequence>MTATEEERDLEKIVKTILKEISGIEAIYLFGSIAKGKENERSDYDIAVILREYPEKDLDIIARIRYSLLGRIKRPLEILLLGMDDLEYSSPFLYEIYHASRLLYGTDILIRCENVVKNIRPIITEGNKVGYHV</sequence>
<feature type="domain" description="Polymerase beta nucleotidyltransferase" evidence="1">
    <location>
        <begin position="14"/>
        <end position="107"/>
    </location>
</feature>
<protein>
    <submittedName>
        <fullName evidence="2">Putative nucleotidyltransferase</fullName>
    </submittedName>
</protein>
<dbReference type="GO" id="GO:0016740">
    <property type="term" value="F:transferase activity"/>
    <property type="evidence" value="ECO:0007669"/>
    <property type="project" value="UniProtKB-KW"/>
</dbReference>
<dbReference type="Gene3D" id="3.30.460.10">
    <property type="entry name" value="Beta Polymerase, domain 2"/>
    <property type="match status" value="1"/>
</dbReference>
<dbReference type="Pfam" id="PF18765">
    <property type="entry name" value="Polbeta"/>
    <property type="match status" value="1"/>
</dbReference>